<proteinExistence type="evidence at transcript level"/>
<reference evidence="6" key="1">
    <citation type="journal article" date="2009" name="Mol. Biol. Evol.">
        <title>Novel internal regions of fluorescent proteins undergo divergent evolutionary patterns.</title>
        <authorList>
            <person name="Gruber D.F."/>
            <person name="DeSalle R."/>
            <person name="Lienau E.K."/>
            <person name="Tchernov D."/>
            <person name="Pieribone V.A."/>
            <person name="Kao H.T."/>
        </authorList>
    </citation>
    <scope>NUCLEOTIDE SEQUENCE</scope>
    <source>
        <strain evidence="6">Lizard Island 36</strain>
    </source>
</reference>
<dbReference type="Gene3D" id="2.40.155.10">
    <property type="entry name" value="Green fluorescent protein"/>
    <property type="match status" value="1"/>
</dbReference>
<feature type="chain" id="PRO_5003024017" evidence="5">
    <location>
        <begin position="18"/>
        <end position="262"/>
    </location>
</feature>
<dbReference type="GO" id="GO:0008218">
    <property type="term" value="P:bioluminescence"/>
    <property type="evidence" value="ECO:0007669"/>
    <property type="project" value="UniProtKB-KW"/>
</dbReference>
<sequence>MASFFVVISVLLCCASGNPVHSNYERTEESYFSPEESVISSVMNIKLRMEGEVNGHKFTVEGEGSGKPYEGTQTIDLEVTEGGPLPFAFDILTTAFQYGNRAFTKYPADIPDYFKESFPEGHSWVRTMVFDDGGVCDVTNDIRMYGNVFEYEITFHCNNFELSGPIMQKETLKWEPSCEGMYAGKNGVLLGDEFRHLLLVGGGHFRCDCSPSYSAKKRVEMPKYHFIDHRIEIVSHDKDYQKVKVYEIAEAKYSPLPESKAK</sequence>
<name>D1KWU6_9CNID</name>
<evidence type="ECO:0000256" key="1">
    <source>
        <dbReference type="ARBA" id="ARBA00008949"/>
    </source>
</evidence>
<dbReference type="SUPFAM" id="SSF54511">
    <property type="entry name" value="GFP-like"/>
    <property type="match status" value="1"/>
</dbReference>
<keyword evidence="4" id="KW-0599">Photoprotein</keyword>
<dbReference type="InterPro" id="IPR011584">
    <property type="entry name" value="GFP-related"/>
</dbReference>
<dbReference type="PRINTS" id="PR01229">
    <property type="entry name" value="GFLUORESCENT"/>
</dbReference>
<keyword evidence="5" id="KW-0732">Signal</keyword>
<evidence type="ECO:0000256" key="3">
    <source>
        <dbReference type="ARBA" id="ARBA00023223"/>
    </source>
</evidence>
<dbReference type="EMBL" id="GQ385223">
    <property type="protein sequence ID" value="ACV52389.1"/>
    <property type="molecule type" value="mRNA"/>
</dbReference>
<comment type="similarity">
    <text evidence="1">Belongs to the GFP family.</text>
</comment>
<evidence type="ECO:0000256" key="2">
    <source>
        <dbReference type="ARBA" id="ARBA00022991"/>
    </source>
</evidence>
<feature type="signal peptide" evidence="5">
    <location>
        <begin position="1"/>
        <end position="17"/>
    </location>
</feature>
<evidence type="ECO:0000313" key="6">
    <source>
        <dbReference type="EMBL" id="ACV52389.1"/>
    </source>
</evidence>
<accession>D1KWU6</accession>
<dbReference type="Gene3D" id="3.30.1300.40">
    <property type="match status" value="1"/>
</dbReference>
<dbReference type="SMR" id="D1KWU6"/>
<dbReference type="AlphaFoldDB" id="D1KWU6"/>
<dbReference type="InterPro" id="IPR000786">
    <property type="entry name" value="Green_fluorescent_prot"/>
</dbReference>
<keyword evidence="2" id="KW-0157">Chromophore</keyword>
<keyword evidence="3" id="KW-0455">Luminescence</keyword>
<dbReference type="GO" id="GO:0006091">
    <property type="term" value="P:generation of precursor metabolites and energy"/>
    <property type="evidence" value="ECO:0007669"/>
    <property type="project" value="InterPro"/>
</dbReference>
<organism evidence="6">
    <name type="scientific">Scleractinia sp. Lizard Island 36</name>
    <dbReference type="NCBI Taxonomy" id="666650"/>
    <lineage>
        <taxon>Eukaryota</taxon>
        <taxon>Metazoa</taxon>
        <taxon>Cnidaria</taxon>
        <taxon>Anthozoa</taxon>
        <taxon>Hexacorallia</taxon>
        <taxon>Scleractinia</taxon>
    </lineage>
</organism>
<evidence type="ECO:0000256" key="4">
    <source>
        <dbReference type="ARBA" id="ARBA00023262"/>
    </source>
</evidence>
<evidence type="ECO:0000256" key="5">
    <source>
        <dbReference type="SAM" id="SignalP"/>
    </source>
</evidence>
<protein>
    <submittedName>
        <fullName evidence="6">Fluorescent protein</fullName>
    </submittedName>
</protein>
<dbReference type="InterPro" id="IPR009017">
    <property type="entry name" value="GFP"/>
</dbReference>
<dbReference type="Pfam" id="PF01353">
    <property type="entry name" value="GFP"/>
    <property type="match status" value="1"/>
</dbReference>